<dbReference type="Proteomes" id="UP001589867">
    <property type="component" value="Unassembled WGS sequence"/>
</dbReference>
<evidence type="ECO:0000256" key="1">
    <source>
        <dbReference type="SAM" id="MobiDB-lite"/>
    </source>
</evidence>
<evidence type="ECO:0000313" key="3">
    <source>
        <dbReference type="EMBL" id="MFC0526745.1"/>
    </source>
</evidence>
<feature type="compositionally biased region" description="Low complexity" evidence="1">
    <location>
        <begin position="257"/>
        <end position="268"/>
    </location>
</feature>
<reference evidence="3 4" key="1">
    <citation type="submission" date="2024-09" db="EMBL/GenBank/DDBJ databases">
        <authorList>
            <person name="Sun Q."/>
            <person name="Mori K."/>
        </authorList>
    </citation>
    <scope>NUCLEOTIDE SEQUENCE [LARGE SCALE GENOMIC DNA]</scope>
    <source>
        <strain evidence="3 4">TBRC 3947</strain>
    </source>
</reference>
<proteinExistence type="predicted"/>
<dbReference type="RefSeq" id="WP_377245184.1">
    <property type="nucleotide sequence ID" value="NZ_JBHLUH010000004.1"/>
</dbReference>
<feature type="transmembrane region" description="Helical" evidence="2">
    <location>
        <begin position="54"/>
        <end position="85"/>
    </location>
</feature>
<gene>
    <name evidence="3" type="ORF">ACFFIA_03645</name>
</gene>
<sequence length="339" mass="34249">MTARWWVTAACLGAAAVVLCWPRRSRQARLMSPPRPAGPSLRARLEVLSSRRAMLLAVAFAALAGVLLAGPVAGVAVGAYGAIAARAVLRRRASRAETAMRTRSLDALCGLAADLRAGLPPSGVSGAAVLAGASDGAVTGPVGIEDRRMAQLTDAAWRLSERTGAPIADLIERIEADTRAIDRAGAAAAAQAAGARATAWLLAGLPVGGIVLGYSIGVDPLGVLLHSPIGAACAVGAIVLQVGGLTWADRLAAAGTARPEPAPSSRAPGHPSDPGHSAGDGRQRARPAGGDEALQAAGPMQVTASAAERDAGRRRPRPRPRPASESGAGVVRVGVRSDR</sequence>
<protein>
    <submittedName>
        <fullName evidence="3">Type II secretion system F family protein</fullName>
    </submittedName>
</protein>
<organism evidence="3 4">
    <name type="scientific">Phytohabitans kaempferiae</name>
    <dbReference type="NCBI Taxonomy" id="1620943"/>
    <lineage>
        <taxon>Bacteria</taxon>
        <taxon>Bacillati</taxon>
        <taxon>Actinomycetota</taxon>
        <taxon>Actinomycetes</taxon>
        <taxon>Micromonosporales</taxon>
        <taxon>Micromonosporaceae</taxon>
    </lineage>
</organism>
<feature type="transmembrane region" description="Helical" evidence="2">
    <location>
        <begin position="229"/>
        <end position="248"/>
    </location>
</feature>
<accession>A0ABV6LWE9</accession>
<keyword evidence="2" id="KW-0472">Membrane</keyword>
<dbReference type="EMBL" id="JBHLUH010000004">
    <property type="protein sequence ID" value="MFC0526745.1"/>
    <property type="molecule type" value="Genomic_DNA"/>
</dbReference>
<dbReference type="PANTHER" id="PTHR35007">
    <property type="entry name" value="INTEGRAL MEMBRANE PROTEIN-RELATED"/>
    <property type="match status" value="1"/>
</dbReference>
<comment type="caution">
    <text evidence="3">The sequence shown here is derived from an EMBL/GenBank/DDBJ whole genome shotgun (WGS) entry which is preliminary data.</text>
</comment>
<evidence type="ECO:0000256" key="2">
    <source>
        <dbReference type="SAM" id="Phobius"/>
    </source>
</evidence>
<evidence type="ECO:0000313" key="4">
    <source>
        <dbReference type="Proteomes" id="UP001589867"/>
    </source>
</evidence>
<feature type="transmembrane region" description="Helical" evidence="2">
    <location>
        <begin position="199"/>
        <end position="217"/>
    </location>
</feature>
<dbReference type="PANTHER" id="PTHR35007:SF4">
    <property type="entry name" value="CONSERVED TRANSMEMBRANE PROTEIN-RELATED"/>
    <property type="match status" value="1"/>
</dbReference>
<keyword evidence="2" id="KW-1133">Transmembrane helix</keyword>
<keyword evidence="2" id="KW-0812">Transmembrane</keyword>
<feature type="region of interest" description="Disordered" evidence="1">
    <location>
        <begin position="256"/>
        <end position="339"/>
    </location>
</feature>
<name>A0ABV6LWE9_9ACTN</name>
<keyword evidence="4" id="KW-1185">Reference proteome</keyword>
<feature type="compositionally biased region" description="Low complexity" evidence="1">
    <location>
        <begin position="329"/>
        <end position="339"/>
    </location>
</feature>